<dbReference type="GO" id="GO:0005737">
    <property type="term" value="C:cytoplasm"/>
    <property type="evidence" value="ECO:0007669"/>
    <property type="project" value="InterPro"/>
</dbReference>
<evidence type="ECO:0000256" key="3">
    <source>
        <dbReference type="ARBA" id="ARBA00022490"/>
    </source>
</evidence>
<sequence length="86" mass="10277">MLFEKEMYTFTDRGEDAQSLTLRPENTAGCVRAGIEHGLLYNQEQRLWYLGPMFRYERPQKGRYRQISPIRLQKYLAYKGLILMLN</sequence>
<dbReference type="Pfam" id="PF00587">
    <property type="entry name" value="tRNA-synt_2b"/>
    <property type="match status" value="1"/>
</dbReference>
<dbReference type="PROSITE" id="PS50862">
    <property type="entry name" value="AA_TRNA_LIGASE_II"/>
    <property type="match status" value="1"/>
</dbReference>
<dbReference type="Proteomes" id="UP000254191">
    <property type="component" value="Unassembled WGS sequence"/>
</dbReference>
<evidence type="ECO:0000256" key="1">
    <source>
        <dbReference type="ARBA" id="ARBA00011738"/>
    </source>
</evidence>
<dbReference type="PANTHER" id="PTHR43707">
    <property type="entry name" value="HISTIDYL-TRNA SYNTHETASE"/>
    <property type="match status" value="1"/>
</dbReference>
<gene>
    <name evidence="10" type="primary">hisS_2</name>
    <name evidence="10" type="ORF">NCTC11938_04069</name>
</gene>
<protein>
    <recommendedName>
        <fullName evidence="2">Histidine--tRNA ligase</fullName>
    </recommendedName>
</protein>
<keyword evidence="7" id="KW-0648">Protein biosynthesis</keyword>
<dbReference type="InterPro" id="IPR004516">
    <property type="entry name" value="HisRS/HisZ"/>
</dbReference>
<evidence type="ECO:0000256" key="8">
    <source>
        <dbReference type="ARBA" id="ARBA00023146"/>
    </source>
</evidence>
<evidence type="ECO:0000256" key="5">
    <source>
        <dbReference type="ARBA" id="ARBA00022741"/>
    </source>
</evidence>
<accession>A0A379GFL9</accession>
<evidence type="ECO:0000256" key="7">
    <source>
        <dbReference type="ARBA" id="ARBA00022917"/>
    </source>
</evidence>
<evidence type="ECO:0000256" key="6">
    <source>
        <dbReference type="ARBA" id="ARBA00022840"/>
    </source>
</evidence>
<name>A0A379GFL9_PROMI</name>
<keyword evidence="4 10" id="KW-0436">Ligase</keyword>
<reference evidence="10 11" key="1">
    <citation type="submission" date="2018-06" db="EMBL/GenBank/DDBJ databases">
        <authorList>
            <consortium name="Pathogen Informatics"/>
            <person name="Doyle S."/>
        </authorList>
    </citation>
    <scope>NUCLEOTIDE SEQUENCE [LARGE SCALE GENOMIC DNA]</scope>
    <source>
        <strain evidence="10 11">NCTC11938</strain>
    </source>
</reference>
<dbReference type="PANTHER" id="PTHR43707:SF1">
    <property type="entry name" value="HISTIDINE--TRNA LIGASE, MITOCHONDRIAL-RELATED"/>
    <property type="match status" value="1"/>
</dbReference>
<feature type="domain" description="Aminoacyl-transfer RNA synthetases class-II family profile" evidence="9">
    <location>
        <begin position="1"/>
        <end position="86"/>
    </location>
</feature>
<comment type="subunit">
    <text evidence="1">Homodimer.</text>
</comment>
<keyword evidence="6" id="KW-0067">ATP-binding</keyword>
<dbReference type="InterPro" id="IPR002314">
    <property type="entry name" value="aa-tRNA-synt_IIb"/>
</dbReference>
<dbReference type="AlphaFoldDB" id="A0A379GFL9"/>
<dbReference type="GO" id="GO:0005524">
    <property type="term" value="F:ATP binding"/>
    <property type="evidence" value="ECO:0007669"/>
    <property type="project" value="UniProtKB-KW"/>
</dbReference>
<evidence type="ECO:0000313" key="10">
    <source>
        <dbReference type="EMBL" id="SUC39804.1"/>
    </source>
</evidence>
<dbReference type="InterPro" id="IPR006195">
    <property type="entry name" value="aa-tRNA-synth_II"/>
</dbReference>
<evidence type="ECO:0000259" key="9">
    <source>
        <dbReference type="PROSITE" id="PS50862"/>
    </source>
</evidence>
<dbReference type="InterPro" id="IPR045864">
    <property type="entry name" value="aa-tRNA-synth_II/BPL/LPL"/>
</dbReference>
<keyword evidence="8 10" id="KW-0030">Aminoacyl-tRNA synthetase</keyword>
<dbReference type="Gene3D" id="3.30.930.10">
    <property type="entry name" value="Bira Bifunctional Protein, Domain 2"/>
    <property type="match status" value="1"/>
</dbReference>
<dbReference type="SUPFAM" id="SSF55681">
    <property type="entry name" value="Class II aaRS and biotin synthetases"/>
    <property type="match status" value="1"/>
</dbReference>
<keyword evidence="3" id="KW-0963">Cytoplasm</keyword>
<evidence type="ECO:0000313" key="11">
    <source>
        <dbReference type="Proteomes" id="UP000254191"/>
    </source>
</evidence>
<dbReference type="EMBL" id="UGTS01000006">
    <property type="protein sequence ID" value="SUC39804.1"/>
    <property type="molecule type" value="Genomic_DNA"/>
</dbReference>
<evidence type="ECO:0000256" key="2">
    <source>
        <dbReference type="ARBA" id="ARBA00017399"/>
    </source>
</evidence>
<evidence type="ECO:0000256" key="4">
    <source>
        <dbReference type="ARBA" id="ARBA00022598"/>
    </source>
</evidence>
<dbReference type="GO" id="GO:0006427">
    <property type="term" value="P:histidyl-tRNA aminoacylation"/>
    <property type="evidence" value="ECO:0007669"/>
    <property type="project" value="TreeGrafter"/>
</dbReference>
<dbReference type="GO" id="GO:0004821">
    <property type="term" value="F:histidine-tRNA ligase activity"/>
    <property type="evidence" value="ECO:0007669"/>
    <property type="project" value="TreeGrafter"/>
</dbReference>
<organism evidence="10 11">
    <name type="scientific">Proteus mirabilis</name>
    <dbReference type="NCBI Taxonomy" id="584"/>
    <lineage>
        <taxon>Bacteria</taxon>
        <taxon>Pseudomonadati</taxon>
        <taxon>Pseudomonadota</taxon>
        <taxon>Gammaproteobacteria</taxon>
        <taxon>Enterobacterales</taxon>
        <taxon>Morganellaceae</taxon>
        <taxon>Proteus</taxon>
    </lineage>
</organism>
<proteinExistence type="predicted"/>
<keyword evidence="5" id="KW-0547">Nucleotide-binding</keyword>